<dbReference type="EMBL" id="CAFBMK010000179">
    <property type="protein sequence ID" value="CAB4933286.1"/>
    <property type="molecule type" value="Genomic_DNA"/>
</dbReference>
<evidence type="ECO:0000256" key="1">
    <source>
        <dbReference type="SAM" id="MobiDB-lite"/>
    </source>
</evidence>
<dbReference type="AlphaFoldDB" id="A0A6J7IRD8"/>
<reference evidence="2" key="1">
    <citation type="submission" date="2020-05" db="EMBL/GenBank/DDBJ databases">
        <authorList>
            <person name="Chiriac C."/>
            <person name="Salcher M."/>
            <person name="Ghai R."/>
            <person name="Kavagutti S V."/>
        </authorList>
    </citation>
    <scope>NUCLEOTIDE SEQUENCE</scope>
</reference>
<gene>
    <name evidence="2" type="ORF">UFOPK3564_02500</name>
</gene>
<protein>
    <submittedName>
        <fullName evidence="2">Unannotated protein</fullName>
    </submittedName>
</protein>
<evidence type="ECO:0000313" key="2">
    <source>
        <dbReference type="EMBL" id="CAB4933286.1"/>
    </source>
</evidence>
<organism evidence="2">
    <name type="scientific">freshwater metagenome</name>
    <dbReference type="NCBI Taxonomy" id="449393"/>
    <lineage>
        <taxon>unclassified sequences</taxon>
        <taxon>metagenomes</taxon>
        <taxon>ecological metagenomes</taxon>
    </lineage>
</organism>
<name>A0A6J7IRD8_9ZZZZ</name>
<feature type="region of interest" description="Disordered" evidence="1">
    <location>
        <begin position="28"/>
        <end position="52"/>
    </location>
</feature>
<sequence length="318" mass="34501">MRRVRTLPIVVLAAALVATGAGTVSAALGDGDARPSATATTRQAPVDPANPCTAPDAAGLRCPDLMMRRPFGLETDRPGRGRVLLRAGNSIENVGAGPASLRGRRVVRGSKFMEADQLVRRADGGTRRVDTAGRLEYKYGHLDRRYWKFHDAARFELWALDATGTKTTVVRTGPKVAYCLRDLERTRPGLRGTPRREVYPACSTNRERRAVTLGTSVGWSDTYPPAYPEQYIDVTGLRGCFAYVHTADPGNALWESDEGNNVAQVVVSLPFREGAPRGRCPGREFGQRYRKAGVATGAIDEAWYAKASAELAAGRGQK</sequence>
<proteinExistence type="predicted"/>
<accession>A0A6J7IRD8</accession>